<feature type="compositionally biased region" description="Low complexity" evidence="1">
    <location>
        <begin position="136"/>
        <end position="146"/>
    </location>
</feature>
<feature type="compositionally biased region" description="Polar residues" evidence="1">
    <location>
        <begin position="147"/>
        <end position="174"/>
    </location>
</feature>
<proteinExistence type="predicted"/>
<accession>A0A9N9TUD0</accession>
<dbReference type="OrthoDB" id="6783515at2759"/>
<feature type="compositionally biased region" description="Low complexity" evidence="1">
    <location>
        <begin position="365"/>
        <end position="390"/>
    </location>
</feature>
<feature type="compositionally biased region" description="Low complexity" evidence="1">
    <location>
        <begin position="418"/>
        <end position="437"/>
    </location>
</feature>
<feature type="compositionally biased region" description="Basic and acidic residues" evidence="1">
    <location>
        <begin position="307"/>
        <end position="324"/>
    </location>
</feature>
<feature type="region of interest" description="Disordered" evidence="1">
    <location>
        <begin position="131"/>
        <end position="238"/>
    </location>
</feature>
<feature type="compositionally biased region" description="Low complexity" evidence="1">
    <location>
        <begin position="400"/>
        <end position="410"/>
    </location>
</feature>
<feature type="compositionally biased region" description="Low complexity" evidence="1">
    <location>
        <begin position="175"/>
        <end position="197"/>
    </location>
</feature>
<evidence type="ECO:0000313" key="2">
    <source>
        <dbReference type="EMBL" id="CAG9865329.1"/>
    </source>
</evidence>
<reference evidence="2" key="1">
    <citation type="submission" date="2022-01" db="EMBL/GenBank/DDBJ databases">
        <authorList>
            <person name="King R."/>
        </authorList>
    </citation>
    <scope>NUCLEOTIDE SEQUENCE</scope>
</reference>
<evidence type="ECO:0000313" key="3">
    <source>
        <dbReference type="Proteomes" id="UP001153712"/>
    </source>
</evidence>
<protein>
    <submittedName>
        <fullName evidence="2">Uncharacterized protein</fullName>
    </submittedName>
</protein>
<organism evidence="2 3">
    <name type="scientific">Phyllotreta striolata</name>
    <name type="common">Striped flea beetle</name>
    <name type="synonym">Crioceris striolata</name>
    <dbReference type="NCBI Taxonomy" id="444603"/>
    <lineage>
        <taxon>Eukaryota</taxon>
        <taxon>Metazoa</taxon>
        <taxon>Ecdysozoa</taxon>
        <taxon>Arthropoda</taxon>
        <taxon>Hexapoda</taxon>
        <taxon>Insecta</taxon>
        <taxon>Pterygota</taxon>
        <taxon>Neoptera</taxon>
        <taxon>Endopterygota</taxon>
        <taxon>Coleoptera</taxon>
        <taxon>Polyphaga</taxon>
        <taxon>Cucujiformia</taxon>
        <taxon>Chrysomeloidea</taxon>
        <taxon>Chrysomelidae</taxon>
        <taxon>Galerucinae</taxon>
        <taxon>Alticini</taxon>
        <taxon>Phyllotreta</taxon>
    </lineage>
</organism>
<feature type="region of interest" description="Disordered" evidence="1">
    <location>
        <begin position="259"/>
        <end position="461"/>
    </location>
</feature>
<evidence type="ECO:0000256" key="1">
    <source>
        <dbReference type="SAM" id="MobiDB-lite"/>
    </source>
</evidence>
<sequence>MHKKTERACNCENLLTVNKNIAEKLSLEEQRRGVMEAQIICFRDENFRLKLDNANLKLTVEKMHHHYTKIVGKLKEAVELTTEVFSMSSIPTNTNSIGQQTLTVHPHRVNGAVINNPTIKLARLNEMSESLPANENLNGNNSGSLSTTPQNDENGPNTSQPVANTSRTSTSPVHSGNKSLGSNGSLNSSNGSLKRLSTVIEESWRRSQSTGRSLGVPTSEGMILPTHGSFSDASSNSTITELPTIPTLIENQSASSSWNGSALHLEEPSTSKGNVKAETSRGKSITTSTPLVKRKKNRNGYSATKSNDTKESDSDSDSDNDRVEQSAGTGRSLIDTTVYSSSTSSGEWEEETTMSLKRKKRKSLKGSAGKVSKKSTVVTKKTKSLKVVLTRSTKVEESINRISSSSSTRSSKADTKENSSISSFTESVTSNESVTTSRPRRRAAPCSLKEPSLMKKMRRSK</sequence>
<dbReference type="EMBL" id="OU900102">
    <property type="protein sequence ID" value="CAG9865329.1"/>
    <property type="molecule type" value="Genomic_DNA"/>
</dbReference>
<feature type="compositionally biased region" description="Polar residues" evidence="1">
    <location>
        <begin position="228"/>
        <end position="237"/>
    </location>
</feature>
<keyword evidence="3" id="KW-1185">Reference proteome</keyword>
<feature type="compositionally biased region" description="Low complexity" evidence="1">
    <location>
        <begin position="336"/>
        <end position="346"/>
    </location>
</feature>
<dbReference type="AlphaFoldDB" id="A0A9N9TUD0"/>
<dbReference type="Proteomes" id="UP001153712">
    <property type="component" value="Chromosome 9"/>
</dbReference>
<name>A0A9N9TUD0_PHYSR</name>
<gene>
    <name evidence="2" type="ORF">PHYEVI_LOCUS11565</name>
</gene>